<dbReference type="EMBL" id="BAABWN010000007">
    <property type="protein sequence ID" value="GAA6168568.1"/>
    <property type="molecule type" value="Genomic_DNA"/>
</dbReference>
<dbReference type="InterPro" id="IPR007439">
    <property type="entry name" value="Chemotax_Pase_CheZ"/>
</dbReference>
<dbReference type="EC" id="3.1.3.-" evidence="10"/>
<dbReference type="Proteomes" id="UP001465153">
    <property type="component" value="Unassembled WGS sequence"/>
</dbReference>
<keyword evidence="8 10" id="KW-0904">Protein phosphatase</keyword>
<evidence type="ECO:0000256" key="5">
    <source>
        <dbReference type="ARBA" id="ARBA00022500"/>
    </source>
</evidence>
<dbReference type="SUPFAM" id="SSF75708">
    <property type="entry name" value="Chemotaxis phosphatase CheZ"/>
    <property type="match status" value="1"/>
</dbReference>
<evidence type="ECO:0000256" key="4">
    <source>
        <dbReference type="ARBA" id="ARBA00022490"/>
    </source>
</evidence>
<dbReference type="PANTHER" id="PTHR43693:SF1">
    <property type="entry name" value="PROTEIN PHOSPHATASE CHEZ"/>
    <property type="match status" value="1"/>
</dbReference>
<evidence type="ECO:0000256" key="9">
    <source>
        <dbReference type="ARBA" id="ARBA00029599"/>
    </source>
</evidence>
<keyword evidence="7 10" id="KW-0378">Hydrolase</keyword>
<dbReference type="Pfam" id="PF04344">
    <property type="entry name" value="CheZ"/>
    <property type="match status" value="1"/>
</dbReference>
<dbReference type="RefSeq" id="WP_353303294.1">
    <property type="nucleotide sequence ID" value="NZ_BAABWN010000007.1"/>
</dbReference>
<evidence type="ECO:0000256" key="2">
    <source>
        <dbReference type="ARBA" id="ARBA00005908"/>
    </source>
</evidence>
<feature type="region of interest" description="Disordered" evidence="11">
    <location>
        <begin position="224"/>
        <end position="251"/>
    </location>
</feature>
<comment type="function">
    <text evidence="10">Plays an important role in bacterial chemotaxis signal transduction pathway by accelerating the dephosphorylation of phosphorylated CheY (CheY-P).</text>
</comment>
<dbReference type="PANTHER" id="PTHR43693">
    <property type="entry name" value="PROTEIN PHOSPHATASE CHEZ"/>
    <property type="match status" value="1"/>
</dbReference>
<evidence type="ECO:0000256" key="6">
    <source>
        <dbReference type="ARBA" id="ARBA00022779"/>
    </source>
</evidence>
<name>A0ABQ0AA92_9GAMM</name>
<dbReference type="InterPro" id="IPR050992">
    <property type="entry name" value="CheZ_family_phosphatases"/>
</dbReference>
<keyword evidence="13" id="KW-1185">Reference proteome</keyword>
<evidence type="ECO:0000313" key="12">
    <source>
        <dbReference type="EMBL" id="GAA6168568.1"/>
    </source>
</evidence>
<evidence type="ECO:0000256" key="3">
    <source>
        <dbReference type="ARBA" id="ARBA00018484"/>
    </source>
</evidence>
<evidence type="ECO:0000256" key="10">
    <source>
        <dbReference type="PIRNR" id="PIRNR002884"/>
    </source>
</evidence>
<keyword evidence="6 10" id="KW-0283">Flagellar rotation</keyword>
<evidence type="ECO:0000256" key="11">
    <source>
        <dbReference type="SAM" id="MobiDB-lite"/>
    </source>
</evidence>
<evidence type="ECO:0000256" key="7">
    <source>
        <dbReference type="ARBA" id="ARBA00022801"/>
    </source>
</evidence>
<proteinExistence type="inferred from homology"/>
<comment type="caution">
    <text evidence="12">The sequence shown here is derived from an EMBL/GenBank/DDBJ whole genome shotgun (WGS) entry which is preliminary data.</text>
</comment>
<comment type="subunit">
    <text evidence="10">Homodimer.</text>
</comment>
<protein>
    <recommendedName>
        <fullName evidence="3 10">Protein phosphatase CheZ</fullName>
        <ecNumber evidence="10">3.1.3.-</ecNumber>
    </recommendedName>
    <alternativeName>
        <fullName evidence="9 10">Chemotaxis protein CheZ</fullName>
    </alternativeName>
</protein>
<gene>
    <name evidence="12" type="ORF">NBRC116591_23790</name>
</gene>
<evidence type="ECO:0000256" key="1">
    <source>
        <dbReference type="ARBA" id="ARBA00004496"/>
    </source>
</evidence>
<dbReference type="Gene3D" id="1.10.287.500">
    <property type="entry name" value="Helix hairpin bin"/>
    <property type="match status" value="1"/>
</dbReference>
<evidence type="ECO:0000256" key="8">
    <source>
        <dbReference type="ARBA" id="ARBA00022912"/>
    </source>
</evidence>
<keyword evidence="5 10" id="KW-0145">Chemotaxis</keyword>
<reference evidence="12 13" key="1">
    <citation type="submission" date="2024-04" db="EMBL/GenBank/DDBJ databases">
        <title>Draft genome sequence of Sessilibacter corallicola NBRC 116591.</title>
        <authorList>
            <person name="Miyakawa T."/>
            <person name="Kusuya Y."/>
            <person name="Miura T."/>
        </authorList>
    </citation>
    <scope>NUCLEOTIDE SEQUENCE [LARGE SCALE GENOMIC DNA]</scope>
    <source>
        <strain evidence="12 13">KU-00831-HH</strain>
    </source>
</reference>
<comment type="subcellular location">
    <subcellularLocation>
        <location evidence="1 10">Cytoplasm</location>
    </subcellularLocation>
</comment>
<accession>A0ABQ0AA92</accession>
<evidence type="ECO:0000313" key="13">
    <source>
        <dbReference type="Proteomes" id="UP001465153"/>
    </source>
</evidence>
<sequence length="264" mass="29427">MDSNHFVKDPNVAVDDLRAAAETLIEKLQNDDYYEANEVINNINKQRDSLIFNNVGKLTRALHNAIVNFNVDAGDAEEGSDLSDKSQISDASDRLNYVLELTQGAADKTMDRVEACAPIAADISSESGQLREEWKRLKRREMKPEEFRQLYYRMDEFFARIGTGADQLGNNLQEIILEQGYQDLTGQVLKKVIRLISDVESELVQLVRIAGQVEDVAGFKSKADHEAAAEQNASGEGPQIKAKQRSDVMASQDEVDDLLSSLGF</sequence>
<organism evidence="12 13">
    <name type="scientific">Sessilibacter corallicola</name>
    <dbReference type="NCBI Taxonomy" id="2904075"/>
    <lineage>
        <taxon>Bacteria</taxon>
        <taxon>Pseudomonadati</taxon>
        <taxon>Pseudomonadota</taxon>
        <taxon>Gammaproteobacteria</taxon>
        <taxon>Cellvibrionales</taxon>
        <taxon>Cellvibrionaceae</taxon>
        <taxon>Sessilibacter</taxon>
    </lineage>
</organism>
<keyword evidence="4 10" id="KW-0963">Cytoplasm</keyword>
<dbReference type="PIRSF" id="PIRSF002884">
    <property type="entry name" value="CheZ"/>
    <property type="match status" value="1"/>
</dbReference>
<comment type="similarity">
    <text evidence="2 10">Belongs to the CheZ family.</text>
</comment>